<dbReference type="AlphaFoldDB" id="A0A848KIL7"/>
<gene>
    <name evidence="7" type="ORF">FGL95_24105</name>
</gene>
<dbReference type="Pfam" id="PF07992">
    <property type="entry name" value="Pyr_redox_2"/>
    <property type="match status" value="1"/>
</dbReference>
<evidence type="ECO:0000256" key="1">
    <source>
        <dbReference type="ARBA" id="ARBA00001974"/>
    </source>
</evidence>
<accession>A0A848KIL7</accession>
<dbReference type="GO" id="GO:0003955">
    <property type="term" value="F:NAD(P)H dehydrogenase (quinone) activity"/>
    <property type="evidence" value="ECO:0007669"/>
    <property type="project" value="TreeGrafter"/>
</dbReference>
<keyword evidence="4" id="KW-0274">FAD</keyword>
<dbReference type="InterPro" id="IPR051169">
    <property type="entry name" value="NADH-Q_oxidoreductase"/>
</dbReference>
<dbReference type="PANTHER" id="PTHR42913">
    <property type="entry name" value="APOPTOSIS-INDUCING FACTOR 1"/>
    <property type="match status" value="1"/>
</dbReference>
<keyword evidence="3" id="KW-0285">Flavoprotein</keyword>
<proteinExistence type="inferred from homology"/>
<feature type="domain" description="FAD/NAD(P)-binding" evidence="6">
    <location>
        <begin position="6"/>
        <end position="277"/>
    </location>
</feature>
<dbReference type="InterPro" id="IPR036188">
    <property type="entry name" value="FAD/NAD-bd_sf"/>
</dbReference>
<dbReference type="PRINTS" id="PR00368">
    <property type="entry name" value="FADPNR"/>
</dbReference>
<evidence type="ECO:0000259" key="6">
    <source>
        <dbReference type="Pfam" id="PF07992"/>
    </source>
</evidence>
<dbReference type="InterPro" id="IPR023753">
    <property type="entry name" value="FAD/NAD-binding_dom"/>
</dbReference>
<comment type="caution">
    <text evidence="7">The sequence shown here is derived from an EMBL/GenBank/DDBJ whole genome shotgun (WGS) entry which is preliminary data.</text>
</comment>
<evidence type="ECO:0000313" key="8">
    <source>
        <dbReference type="Proteomes" id="UP000535543"/>
    </source>
</evidence>
<organism evidence="7 8">
    <name type="scientific">Antrihabitans stalactiti</name>
    <dbReference type="NCBI Taxonomy" id="2584121"/>
    <lineage>
        <taxon>Bacteria</taxon>
        <taxon>Bacillati</taxon>
        <taxon>Actinomycetota</taxon>
        <taxon>Actinomycetes</taxon>
        <taxon>Mycobacteriales</taxon>
        <taxon>Nocardiaceae</taxon>
        <taxon>Antrihabitans</taxon>
    </lineage>
</organism>
<evidence type="ECO:0000256" key="5">
    <source>
        <dbReference type="ARBA" id="ARBA00023002"/>
    </source>
</evidence>
<name>A0A848KIL7_9NOCA</name>
<comment type="cofactor">
    <cofactor evidence="1">
        <name>FAD</name>
        <dbReference type="ChEBI" id="CHEBI:57692"/>
    </cofactor>
</comment>
<dbReference type="PANTHER" id="PTHR42913:SF3">
    <property type="entry name" value="64 KDA MITOCHONDRIAL NADH DEHYDROGENASE (EUROFUNG)"/>
    <property type="match status" value="1"/>
</dbReference>
<reference evidence="7 8" key="1">
    <citation type="submission" date="2019-05" db="EMBL/GenBank/DDBJ databases">
        <authorList>
            <person name="Lee S.D."/>
        </authorList>
    </citation>
    <scope>NUCLEOTIDE SEQUENCE [LARGE SCALE GENOMIC DNA]</scope>
    <source>
        <strain evidence="7 8">YC2-7</strain>
    </source>
</reference>
<dbReference type="RefSeq" id="WP_169591818.1">
    <property type="nucleotide sequence ID" value="NZ_VCQU01000009.1"/>
</dbReference>
<evidence type="ECO:0000256" key="2">
    <source>
        <dbReference type="ARBA" id="ARBA00005272"/>
    </source>
</evidence>
<dbReference type="EMBL" id="VCQU01000009">
    <property type="protein sequence ID" value="NMN98129.1"/>
    <property type="molecule type" value="Genomic_DNA"/>
</dbReference>
<protein>
    <recommendedName>
        <fullName evidence="6">FAD/NAD(P)-binding domain-containing protein</fullName>
    </recommendedName>
</protein>
<keyword evidence="8" id="KW-1185">Reference proteome</keyword>
<reference evidence="7 8" key="2">
    <citation type="submission" date="2020-06" db="EMBL/GenBank/DDBJ databases">
        <title>Antribacter stalactiti gen. nov., sp. nov., a new member of the family Nacardiaceae isolated from a cave.</title>
        <authorList>
            <person name="Kim I.S."/>
        </authorList>
    </citation>
    <scope>NUCLEOTIDE SEQUENCE [LARGE SCALE GENOMIC DNA]</scope>
    <source>
        <strain evidence="7 8">YC2-7</strain>
    </source>
</reference>
<dbReference type="GO" id="GO:0019646">
    <property type="term" value="P:aerobic electron transport chain"/>
    <property type="evidence" value="ECO:0007669"/>
    <property type="project" value="TreeGrafter"/>
</dbReference>
<evidence type="ECO:0000256" key="3">
    <source>
        <dbReference type="ARBA" id="ARBA00022630"/>
    </source>
</evidence>
<dbReference type="Proteomes" id="UP000535543">
    <property type="component" value="Unassembled WGS sequence"/>
</dbReference>
<comment type="similarity">
    <text evidence="2">Belongs to the NADH dehydrogenase family.</text>
</comment>
<keyword evidence="5" id="KW-0560">Oxidoreductase</keyword>
<dbReference type="SUPFAM" id="SSF51905">
    <property type="entry name" value="FAD/NAD(P)-binding domain"/>
    <property type="match status" value="1"/>
</dbReference>
<dbReference type="Gene3D" id="3.50.50.100">
    <property type="match status" value="1"/>
</dbReference>
<sequence length="389" mass="40687">MTNKRQVVVVGAGYAGVMATNRILAAGREDIAVTVVNPRPDFVERIRLHQLAAGTSTALVPLNTLVHKGAQVRIEWVDRIGDGEVELSDGSTLPFDRLVYAVGSTSNTTAIPGAAEHALFVAQLHEARELKTRLAELPDAATVTVVGGGPTGIELAAEIAEQLPRVHVTLLAAGDLAAGVSARARRAIVRQLEKLGVEVEAGTAVTRVVDGGVVTADGRTRTSAATVVCCSFGAPQLATRSGLPTDDAGRLLVDETLTALGRPDIVGVGDAISLPPEIGWYNRMSCQSASPLGAHGGSTVLAGLEGTAAEPVSFGFVGTNISLGRRSGVIQFAHLDDSPRSMIMRGASAAVVKELVCRATLWGLRIQGRMKRQQLAMPAPRRRKDLVTA</sequence>
<evidence type="ECO:0000313" key="7">
    <source>
        <dbReference type="EMBL" id="NMN98129.1"/>
    </source>
</evidence>
<evidence type="ECO:0000256" key="4">
    <source>
        <dbReference type="ARBA" id="ARBA00022827"/>
    </source>
</evidence>